<organism evidence="1">
    <name type="scientific">Arundo donax</name>
    <name type="common">Giant reed</name>
    <name type="synonym">Donax arundinaceus</name>
    <dbReference type="NCBI Taxonomy" id="35708"/>
    <lineage>
        <taxon>Eukaryota</taxon>
        <taxon>Viridiplantae</taxon>
        <taxon>Streptophyta</taxon>
        <taxon>Embryophyta</taxon>
        <taxon>Tracheophyta</taxon>
        <taxon>Spermatophyta</taxon>
        <taxon>Magnoliopsida</taxon>
        <taxon>Liliopsida</taxon>
        <taxon>Poales</taxon>
        <taxon>Poaceae</taxon>
        <taxon>PACMAD clade</taxon>
        <taxon>Arundinoideae</taxon>
        <taxon>Arundineae</taxon>
        <taxon>Arundo</taxon>
    </lineage>
</organism>
<sequence>MEHRFLFTLLQSKLKIFYGVQLYEQHQSSQNRKNRLVTTIFKVTSLAQ</sequence>
<accession>A0A0A9CS48</accession>
<dbReference type="EMBL" id="GBRH01220637">
    <property type="protein sequence ID" value="JAD77258.1"/>
    <property type="molecule type" value="Transcribed_RNA"/>
</dbReference>
<evidence type="ECO:0000313" key="1">
    <source>
        <dbReference type="EMBL" id="JAD77258.1"/>
    </source>
</evidence>
<reference evidence="1" key="2">
    <citation type="journal article" date="2015" name="Data Brief">
        <title>Shoot transcriptome of the giant reed, Arundo donax.</title>
        <authorList>
            <person name="Barrero R.A."/>
            <person name="Guerrero F.D."/>
            <person name="Moolhuijzen P."/>
            <person name="Goolsby J.A."/>
            <person name="Tidwell J."/>
            <person name="Bellgard S.E."/>
            <person name="Bellgard M.I."/>
        </authorList>
    </citation>
    <scope>NUCLEOTIDE SEQUENCE</scope>
    <source>
        <tissue evidence="1">Shoot tissue taken approximately 20 cm above the soil surface</tissue>
    </source>
</reference>
<proteinExistence type="predicted"/>
<name>A0A0A9CS48_ARUDO</name>
<reference evidence="1" key="1">
    <citation type="submission" date="2014-09" db="EMBL/GenBank/DDBJ databases">
        <authorList>
            <person name="Magalhaes I.L.F."/>
            <person name="Oliveira U."/>
            <person name="Santos F.R."/>
            <person name="Vidigal T.H.D.A."/>
            <person name="Brescovit A.D."/>
            <person name="Santos A.J."/>
        </authorList>
    </citation>
    <scope>NUCLEOTIDE SEQUENCE</scope>
    <source>
        <tissue evidence="1">Shoot tissue taken approximately 20 cm above the soil surface</tissue>
    </source>
</reference>
<protein>
    <submittedName>
        <fullName evidence="1">Uncharacterized protein</fullName>
    </submittedName>
</protein>
<dbReference type="AlphaFoldDB" id="A0A0A9CS48"/>